<keyword evidence="4" id="KW-0479">Metal-binding</keyword>
<dbReference type="InterPro" id="IPR036400">
    <property type="entry name" value="Cyt_B5-like_heme/steroid_sf"/>
</dbReference>
<name>A0ABD2KL06_9BILA</name>
<evidence type="ECO:0000256" key="3">
    <source>
        <dbReference type="ARBA" id="ARBA00022692"/>
    </source>
</evidence>
<keyword evidence="14" id="KW-1185">Reference proteome</keyword>
<feature type="compositionally biased region" description="Basic residues" evidence="11">
    <location>
        <begin position="414"/>
        <end position="432"/>
    </location>
</feature>
<evidence type="ECO:0000313" key="13">
    <source>
        <dbReference type="EMBL" id="KAL3103459.1"/>
    </source>
</evidence>
<keyword evidence="8" id="KW-0408">Iron</keyword>
<protein>
    <recommendedName>
        <fullName evidence="12">Cytochrome b5 heme-binding domain-containing protein</fullName>
    </recommendedName>
</protein>
<comment type="subcellular location">
    <subcellularLocation>
        <location evidence="1">Endoplasmic reticulum membrane</location>
        <topology evidence="1">Multi-pass membrane protein</topology>
    </subcellularLocation>
</comment>
<dbReference type="SUPFAM" id="SSF55856">
    <property type="entry name" value="Cytochrome b5-like heme/steroid binding domain"/>
    <property type="match status" value="2"/>
</dbReference>
<dbReference type="PROSITE" id="PS50255">
    <property type="entry name" value="CYTOCHROME_B5_2"/>
    <property type="match status" value="1"/>
</dbReference>
<keyword evidence="2" id="KW-0349">Heme</keyword>
<dbReference type="GO" id="GO:0016491">
    <property type="term" value="F:oxidoreductase activity"/>
    <property type="evidence" value="ECO:0007669"/>
    <property type="project" value="UniProtKB-KW"/>
</dbReference>
<feature type="domain" description="Cytochrome b5 heme-binding" evidence="12">
    <location>
        <begin position="89"/>
        <end position="173"/>
    </location>
</feature>
<dbReference type="GO" id="GO:0005789">
    <property type="term" value="C:endoplasmic reticulum membrane"/>
    <property type="evidence" value="ECO:0007669"/>
    <property type="project" value="UniProtKB-SubCell"/>
</dbReference>
<feature type="compositionally biased region" description="Basic and acidic residues" evidence="11">
    <location>
        <begin position="278"/>
        <end position="371"/>
    </location>
</feature>
<keyword evidence="6" id="KW-1133">Transmembrane helix</keyword>
<dbReference type="Pfam" id="PF00173">
    <property type="entry name" value="Cyt-b5"/>
    <property type="match status" value="1"/>
</dbReference>
<evidence type="ECO:0000256" key="7">
    <source>
        <dbReference type="ARBA" id="ARBA00023002"/>
    </source>
</evidence>
<gene>
    <name evidence="13" type="ORF">niasHT_025326</name>
</gene>
<dbReference type="InterPro" id="IPR018506">
    <property type="entry name" value="Cyt_B5_heme-BS"/>
</dbReference>
<feature type="compositionally biased region" description="Basic and acidic residues" evidence="11">
    <location>
        <begin position="243"/>
        <end position="263"/>
    </location>
</feature>
<keyword evidence="5" id="KW-0256">Endoplasmic reticulum</keyword>
<dbReference type="PANTHER" id="PTHR12863">
    <property type="entry name" value="FATTY ACID HYDROXYLASE"/>
    <property type="match status" value="1"/>
</dbReference>
<dbReference type="PROSITE" id="PS00191">
    <property type="entry name" value="CYTOCHROME_B5_1"/>
    <property type="match status" value="2"/>
</dbReference>
<keyword evidence="3" id="KW-0812">Transmembrane</keyword>
<comment type="caution">
    <text evidence="13">The sequence shown here is derived from an EMBL/GenBank/DDBJ whole genome shotgun (WGS) entry which is preliminary data.</text>
</comment>
<dbReference type="EMBL" id="JBICBT010000735">
    <property type="protein sequence ID" value="KAL3103459.1"/>
    <property type="molecule type" value="Genomic_DNA"/>
</dbReference>
<evidence type="ECO:0000256" key="4">
    <source>
        <dbReference type="ARBA" id="ARBA00022723"/>
    </source>
</evidence>
<evidence type="ECO:0000256" key="2">
    <source>
        <dbReference type="ARBA" id="ARBA00022617"/>
    </source>
</evidence>
<dbReference type="Gene3D" id="3.10.120.10">
    <property type="entry name" value="Cytochrome b5-like heme/steroid binding domain"/>
    <property type="match status" value="2"/>
</dbReference>
<reference evidence="13 14" key="1">
    <citation type="submission" date="2024-10" db="EMBL/GenBank/DDBJ databases">
        <authorList>
            <person name="Kim D."/>
        </authorList>
    </citation>
    <scope>NUCLEOTIDE SEQUENCE [LARGE SCALE GENOMIC DNA]</scope>
    <source>
        <strain evidence="13">BH-2024</strain>
    </source>
</reference>
<keyword evidence="9" id="KW-0443">Lipid metabolism</keyword>
<dbReference type="GO" id="GO:0046872">
    <property type="term" value="F:metal ion binding"/>
    <property type="evidence" value="ECO:0007669"/>
    <property type="project" value="UniProtKB-KW"/>
</dbReference>
<evidence type="ECO:0000256" key="8">
    <source>
        <dbReference type="ARBA" id="ARBA00023004"/>
    </source>
</evidence>
<proteinExistence type="predicted"/>
<keyword evidence="10" id="KW-0472">Membrane</keyword>
<organism evidence="13 14">
    <name type="scientific">Heterodera trifolii</name>
    <dbReference type="NCBI Taxonomy" id="157864"/>
    <lineage>
        <taxon>Eukaryota</taxon>
        <taxon>Metazoa</taxon>
        <taxon>Ecdysozoa</taxon>
        <taxon>Nematoda</taxon>
        <taxon>Chromadorea</taxon>
        <taxon>Rhabditida</taxon>
        <taxon>Tylenchina</taxon>
        <taxon>Tylenchomorpha</taxon>
        <taxon>Tylenchoidea</taxon>
        <taxon>Heteroderidae</taxon>
        <taxon>Heteroderinae</taxon>
        <taxon>Heterodera</taxon>
    </lineage>
</organism>
<evidence type="ECO:0000256" key="9">
    <source>
        <dbReference type="ARBA" id="ARBA00023098"/>
    </source>
</evidence>
<keyword evidence="7" id="KW-0560">Oxidoreductase</keyword>
<evidence type="ECO:0000313" key="14">
    <source>
        <dbReference type="Proteomes" id="UP001620626"/>
    </source>
</evidence>
<dbReference type="InterPro" id="IPR014430">
    <property type="entry name" value="Scs7"/>
</dbReference>
<accession>A0ABD2KL06</accession>
<dbReference type="Proteomes" id="UP001620626">
    <property type="component" value="Unassembled WGS sequence"/>
</dbReference>
<dbReference type="PANTHER" id="PTHR12863:SF1">
    <property type="entry name" value="FATTY ACID 2-HYDROXYLASE"/>
    <property type="match status" value="1"/>
</dbReference>
<evidence type="ECO:0000256" key="5">
    <source>
        <dbReference type="ARBA" id="ARBA00022824"/>
    </source>
</evidence>
<sequence length="566" mass="64633">MCHFHFYQIFIVFSLNFLRIKSKENEEPIGPPIRSSPSEVIVHLRANSYNISAFVPNHPGGEAVLRLVNGQDIEQYIEGRKCVLGICHRHRYAYQVLRQFEMPSDVIVGVKGKFYNISAFVPDHPGGPFVLKAINGQQNVEQYLEGRKCVFGICHRHANAYEVLSQLEMSGLNTAAAAPSTVFPSTAVPPTVFPHTVIASSLSSFPSLGHFQNSSTSLLIVPHFPGTKVKAQQRQLAQSLVKQSDKTNENEKEETNEGKRNNRTELAFANDLPTQNETKTDKVLKEEQIGKEMKGKAPKRKNNETATEEKQRDGKGKRNGGKERTEAKEKGTNSKKGNEKGTKSERKAKGEEEKRRKKAKSEQKKEKEVKSTDNQPENGQMPRAADARKRRVPLCLFVRRAEESPHNYELEGRGRKKTKWKRKWKRKKKGTKAGKEAKLKQQKEEEERKKREKKAEEEEEEGRGRKRRKGKKKEEEGEKEGRRKKRHCPLFWHRFFFSALSYAFSCSSKGILRSSFRFSSSDSNCPSPFSVVSLAPKCAKKRNKNKAKRMEAKRITLKQQLVELIN</sequence>
<evidence type="ECO:0000259" key="12">
    <source>
        <dbReference type="PROSITE" id="PS50255"/>
    </source>
</evidence>
<evidence type="ECO:0000256" key="11">
    <source>
        <dbReference type="SAM" id="MobiDB-lite"/>
    </source>
</evidence>
<dbReference type="GO" id="GO:0006629">
    <property type="term" value="P:lipid metabolic process"/>
    <property type="evidence" value="ECO:0007669"/>
    <property type="project" value="UniProtKB-KW"/>
</dbReference>
<feature type="compositionally biased region" description="Basic and acidic residues" evidence="11">
    <location>
        <begin position="472"/>
        <end position="481"/>
    </location>
</feature>
<feature type="compositionally biased region" description="Basic and acidic residues" evidence="11">
    <location>
        <begin position="433"/>
        <end position="456"/>
    </location>
</feature>
<evidence type="ECO:0000256" key="1">
    <source>
        <dbReference type="ARBA" id="ARBA00004477"/>
    </source>
</evidence>
<dbReference type="InterPro" id="IPR001199">
    <property type="entry name" value="Cyt_B5-like_heme/steroid-bd"/>
</dbReference>
<evidence type="ECO:0000256" key="6">
    <source>
        <dbReference type="ARBA" id="ARBA00022989"/>
    </source>
</evidence>
<feature type="region of interest" description="Disordered" evidence="11">
    <location>
        <begin position="236"/>
        <end position="483"/>
    </location>
</feature>
<evidence type="ECO:0000256" key="10">
    <source>
        <dbReference type="ARBA" id="ARBA00023136"/>
    </source>
</evidence>
<feature type="compositionally biased region" description="Basic and acidic residues" evidence="11">
    <location>
        <begin position="399"/>
        <end position="413"/>
    </location>
</feature>
<dbReference type="AlphaFoldDB" id="A0ABD2KL06"/>